<reference evidence="14 15" key="1">
    <citation type="journal article" date="2013" name="Genome Biol. Evol.">
        <title>Complete genomes of two dipteran-associated spiroplasmas provided insights into the origin, dynamics, and impacts of viral invasion in spiroplasma.</title>
        <authorList>
            <person name="Ku C."/>
            <person name="Lo W.S."/>
            <person name="Chen L.L."/>
            <person name="Kuo C.H."/>
        </authorList>
    </citation>
    <scope>NUCLEOTIDE SEQUENCE [LARGE SCALE GENOMIC DNA]</scope>
    <source>
        <strain evidence="14">EA-1</strain>
    </source>
</reference>
<dbReference type="SMART" id="SM00493">
    <property type="entry name" value="TOPRIM"/>
    <property type="match status" value="1"/>
</dbReference>
<keyword evidence="6 11" id="KW-0699">rRNA-binding</keyword>
<evidence type="ECO:0000256" key="12">
    <source>
        <dbReference type="NCBIfam" id="TIGR00334"/>
    </source>
</evidence>
<dbReference type="GO" id="GO:0019843">
    <property type="term" value="F:rRNA binding"/>
    <property type="evidence" value="ECO:0007669"/>
    <property type="project" value="UniProtKB-KW"/>
</dbReference>
<name>R4UKC9_9MOLU</name>
<keyword evidence="1 11" id="KW-0963">Cytoplasm</keyword>
<evidence type="ECO:0000259" key="13">
    <source>
        <dbReference type="PROSITE" id="PS50880"/>
    </source>
</evidence>
<evidence type="ECO:0000256" key="9">
    <source>
        <dbReference type="ARBA" id="ARBA00022842"/>
    </source>
</evidence>
<evidence type="ECO:0000256" key="8">
    <source>
        <dbReference type="ARBA" id="ARBA00022801"/>
    </source>
</evidence>
<evidence type="ECO:0000256" key="1">
    <source>
        <dbReference type="ARBA" id="ARBA00022490"/>
    </source>
</evidence>
<gene>
    <name evidence="11" type="primary">rnmV</name>
    <name evidence="14" type="ORF">SSYRP_v1c09980</name>
</gene>
<keyword evidence="4 11" id="KW-0540">Nuclease</keyword>
<dbReference type="NCBIfam" id="TIGR00334">
    <property type="entry name" value="5S_RNA_mat_M5"/>
    <property type="match status" value="1"/>
</dbReference>
<dbReference type="PANTHER" id="PTHR39156:SF1">
    <property type="entry name" value="RIBONUCLEASE M5"/>
    <property type="match status" value="1"/>
</dbReference>
<keyword evidence="5" id="KW-0479">Metal-binding</keyword>
<comment type="catalytic activity">
    <reaction evidence="11">
        <text>Endonucleolytic cleavage of RNA, removing 21 and 42 nucleotides, respectively, from the 5'- and 3'-termini of a 5S-rRNA precursor.</text>
        <dbReference type="EC" id="3.1.26.8"/>
    </reaction>
</comment>
<dbReference type="InterPro" id="IPR025156">
    <property type="entry name" value="RNase_M5_C"/>
</dbReference>
<evidence type="ECO:0000256" key="11">
    <source>
        <dbReference type="HAMAP-Rule" id="MF_01469"/>
    </source>
</evidence>
<dbReference type="HOGENOM" id="CLU_109405_1_0_14"/>
<dbReference type="GO" id="GO:0006364">
    <property type="term" value="P:rRNA processing"/>
    <property type="evidence" value="ECO:0007669"/>
    <property type="project" value="UniProtKB-UniRule"/>
</dbReference>
<dbReference type="PROSITE" id="PS50880">
    <property type="entry name" value="TOPRIM"/>
    <property type="match status" value="1"/>
</dbReference>
<evidence type="ECO:0000313" key="15">
    <source>
        <dbReference type="Proteomes" id="UP000013963"/>
    </source>
</evidence>
<keyword evidence="9" id="KW-0460">Magnesium</keyword>
<dbReference type="InterPro" id="IPR006171">
    <property type="entry name" value="TOPRIM_dom"/>
</dbReference>
<evidence type="ECO:0000256" key="6">
    <source>
        <dbReference type="ARBA" id="ARBA00022730"/>
    </source>
</evidence>
<dbReference type="EMBL" id="CP005078">
    <property type="protein sequence ID" value="AGM26585.1"/>
    <property type="molecule type" value="Genomic_DNA"/>
</dbReference>
<evidence type="ECO:0000256" key="10">
    <source>
        <dbReference type="ARBA" id="ARBA00022884"/>
    </source>
</evidence>
<feature type="domain" description="Toprim" evidence="13">
    <location>
        <begin position="3"/>
        <end position="91"/>
    </location>
</feature>
<evidence type="ECO:0000256" key="2">
    <source>
        <dbReference type="ARBA" id="ARBA00022517"/>
    </source>
</evidence>
<dbReference type="GO" id="GO:0043822">
    <property type="term" value="F:ribonuclease M5 activity"/>
    <property type="evidence" value="ECO:0007669"/>
    <property type="project" value="UniProtKB-UniRule"/>
</dbReference>
<dbReference type="Proteomes" id="UP000013963">
    <property type="component" value="Chromosome"/>
</dbReference>
<dbReference type="Gene3D" id="3.40.1360.10">
    <property type="match status" value="1"/>
</dbReference>
<protein>
    <recommendedName>
        <fullName evidence="11 12">Ribonuclease M5</fullName>
        <ecNumber evidence="11 12">3.1.26.8</ecNumber>
    </recommendedName>
    <alternativeName>
        <fullName evidence="11">RNase M5</fullName>
    </alternativeName>
    <alternativeName>
        <fullName evidence="11">Ribosomal RNA terminal maturase M5</fullName>
    </alternativeName>
</protein>
<keyword evidence="8 11" id="KW-0378">Hydrolase</keyword>
<dbReference type="KEGG" id="ssyr:SSYRP_v1c09980"/>
<dbReference type="InterPro" id="IPR004466">
    <property type="entry name" value="RNase_M5"/>
</dbReference>
<dbReference type="RefSeq" id="WP_016341224.1">
    <property type="nucleotide sequence ID" value="NC_021284.1"/>
</dbReference>
<dbReference type="Pfam" id="PF13331">
    <property type="entry name" value="DUF4093"/>
    <property type="match status" value="1"/>
</dbReference>
<dbReference type="EC" id="3.1.26.8" evidence="11 12"/>
<comment type="function">
    <text evidence="11">Required for correct processing of both the 5' and 3' ends of 5S rRNA precursor. Cleaves both sides of a double-stranded region yielding mature 5S rRNA in one step.</text>
</comment>
<comment type="similarity">
    <text evidence="11">Belongs to the ribonuclease M5 family.</text>
</comment>
<accession>R4UKC9</accession>
<evidence type="ECO:0000256" key="3">
    <source>
        <dbReference type="ARBA" id="ARBA00022552"/>
    </source>
</evidence>
<keyword evidence="15" id="KW-1185">Reference proteome</keyword>
<evidence type="ECO:0000256" key="7">
    <source>
        <dbReference type="ARBA" id="ARBA00022759"/>
    </source>
</evidence>
<dbReference type="Pfam" id="PF01751">
    <property type="entry name" value="Toprim"/>
    <property type="match status" value="1"/>
</dbReference>
<dbReference type="CDD" id="cd01027">
    <property type="entry name" value="TOPRIM_RNase_M5_like"/>
    <property type="match status" value="1"/>
</dbReference>
<evidence type="ECO:0000256" key="5">
    <source>
        <dbReference type="ARBA" id="ARBA00022723"/>
    </source>
</evidence>
<dbReference type="GO" id="GO:0005737">
    <property type="term" value="C:cytoplasm"/>
    <property type="evidence" value="ECO:0007669"/>
    <property type="project" value="UniProtKB-SubCell"/>
</dbReference>
<evidence type="ECO:0000256" key="4">
    <source>
        <dbReference type="ARBA" id="ARBA00022722"/>
    </source>
</evidence>
<dbReference type="eggNOG" id="COG1658">
    <property type="taxonomic scope" value="Bacteria"/>
</dbReference>
<comment type="subcellular location">
    <subcellularLocation>
        <location evidence="11">Cytoplasm</location>
    </subcellularLocation>
</comment>
<proteinExistence type="inferred from homology"/>
<dbReference type="OrthoDB" id="9791329at2"/>
<dbReference type="GO" id="GO:0046872">
    <property type="term" value="F:metal ion binding"/>
    <property type="evidence" value="ECO:0007669"/>
    <property type="project" value="UniProtKB-KW"/>
</dbReference>
<dbReference type="SUPFAM" id="SSF110455">
    <property type="entry name" value="Toprim domain"/>
    <property type="match status" value="1"/>
</dbReference>
<keyword evidence="7 11" id="KW-0255">Endonuclease</keyword>
<keyword evidence="2 11" id="KW-0690">Ribosome biogenesis</keyword>
<dbReference type="AlphaFoldDB" id="R4UKC9"/>
<keyword evidence="10 11" id="KW-0694">RNA-binding</keyword>
<dbReference type="PATRIC" id="fig|1276229.3.peg.989"/>
<dbReference type="STRING" id="1276229.SSYRP_v1c09980"/>
<evidence type="ECO:0000313" key="14">
    <source>
        <dbReference type="EMBL" id="AGM26585.1"/>
    </source>
</evidence>
<dbReference type="HAMAP" id="MF_01469">
    <property type="entry name" value="RNase_M5"/>
    <property type="match status" value="1"/>
</dbReference>
<dbReference type="InterPro" id="IPR034141">
    <property type="entry name" value="TOPRIM_RNase_M5-like"/>
</dbReference>
<organism evidence="14 15">
    <name type="scientific">Spiroplasma syrphidicola EA-1</name>
    <dbReference type="NCBI Taxonomy" id="1276229"/>
    <lineage>
        <taxon>Bacteria</taxon>
        <taxon>Bacillati</taxon>
        <taxon>Mycoplasmatota</taxon>
        <taxon>Mollicutes</taxon>
        <taxon>Entomoplasmatales</taxon>
        <taxon>Spiroplasmataceae</taxon>
        <taxon>Spiroplasma</taxon>
    </lineage>
</organism>
<sequence>MEKFVIVVEGKTDTAKIKNIFPTIATIETSGSAISPATLELIKKLSLTNKIIIFTDPDYPGQKIRDIVSSYLANNCYHAFIDKSKAIRNKKVGIAQASDEDIKTSLANVIQFTGDNNPSLSWTDYVNIVDDSNKRRILQTYYNWPPVNNKKTYKWLTYLNISQTELRTILEENNNVTNNTPQ</sequence>
<keyword evidence="3 11" id="KW-0698">rRNA processing</keyword>
<dbReference type="PANTHER" id="PTHR39156">
    <property type="entry name" value="RIBONUCLEASE M5"/>
    <property type="match status" value="1"/>
</dbReference>